<name>A0A1H3GS40_9GAMM</name>
<accession>A0A1H3GS40</accession>
<protein>
    <submittedName>
        <fullName evidence="1">Uncharacterized protein</fullName>
    </submittedName>
</protein>
<gene>
    <name evidence="1" type="ORF">SAMN05421643_10330</name>
</gene>
<proteinExistence type="predicted"/>
<dbReference type="RefSeq" id="WP_092687650.1">
    <property type="nucleotide sequence ID" value="NZ_FNPK01000003.1"/>
</dbReference>
<keyword evidence="2" id="KW-1185">Reference proteome</keyword>
<sequence length="140" mass="15548">MINNQIKPDYSTDVASFVKNGCVIALAVNTNKTNFNYCNADTTVKSAERPNSHQNHILRTRAEKQGLKSYKPVASCRSCGTADRSVKSNICLECDRRRARAKTEMSAKNLEAIGHYLLSKDKSVKFTSGSKKYVLKVEVA</sequence>
<reference evidence="2" key="1">
    <citation type="submission" date="2016-10" db="EMBL/GenBank/DDBJ databases">
        <authorList>
            <person name="Varghese N."/>
            <person name="Submissions S."/>
        </authorList>
    </citation>
    <scope>NUCLEOTIDE SEQUENCE [LARGE SCALE GENOMIC DNA]</scope>
    <source>
        <strain evidence="2">ANC 5109</strain>
    </source>
</reference>
<evidence type="ECO:0000313" key="2">
    <source>
        <dbReference type="Proteomes" id="UP000199035"/>
    </source>
</evidence>
<dbReference type="STRING" id="595670.SAMN05421643_10330"/>
<evidence type="ECO:0000313" key="1">
    <source>
        <dbReference type="EMBL" id="SDY06133.1"/>
    </source>
</evidence>
<dbReference type="AlphaFoldDB" id="A0A1H3GS40"/>
<dbReference type="Proteomes" id="UP000199035">
    <property type="component" value="Unassembled WGS sequence"/>
</dbReference>
<organism evidence="1 2">
    <name type="scientific">Acinetobacter kyonggiensis</name>
    <dbReference type="NCBI Taxonomy" id="595670"/>
    <lineage>
        <taxon>Bacteria</taxon>
        <taxon>Pseudomonadati</taxon>
        <taxon>Pseudomonadota</taxon>
        <taxon>Gammaproteobacteria</taxon>
        <taxon>Moraxellales</taxon>
        <taxon>Moraxellaceae</taxon>
        <taxon>Acinetobacter</taxon>
    </lineage>
</organism>
<dbReference type="EMBL" id="FNPK01000003">
    <property type="protein sequence ID" value="SDY06133.1"/>
    <property type="molecule type" value="Genomic_DNA"/>
</dbReference>